<keyword evidence="3 5" id="KW-0863">Zinc-finger</keyword>
<dbReference type="InterPro" id="IPR036236">
    <property type="entry name" value="Znf_C2H2_sf"/>
</dbReference>
<keyword evidence="4" id="KW-0862">Zinc</keyword>
<evidence type="ECO:0000313" key="9">
    <source>
        <dbReference type="EnsemblFungi" id="PTTG_09814-t43_1-p1"/>
    </source>
</evidence>
<dbReference type="SUPFAM" id="SSF57667">
    <property type="entry name" value="beta-beta-alpha zinc fingers"/>
    <property type="match status" value="1"/>
</dbReference>
<organism evidence="8">
    <name type="scientific">Puccinia triticina (isolate 1-1 / race 1 (BBBD))</name>
    <name type="common">Brown leaf rust fungus</name>
    <dbReference type="NCBI Taxonomy" id="630390"/>
    <lineage>
        <taxon>Eukaryota</taxon>
        <taxon>Fungi</taxon>
        <taxon>Dikarya</taxon>
        <taxon>Basidiomycota</taxon>
        <taxon>Pucciniomycotina</taxon>
        <taxon>Pucciniomycetes</taxon>
        <taxon>Pucciniales</taxon>
        <taxon>Pucciniaceae</taxon>
        <taxon>Puccinia</taxon>
    </lineage>
</organism>
<evidence type="ECO:0000313" key="10">
    <source>
        <dbReference type="Proteomes" id="UP000005240"/>
    </source>
</evidence>
<keyword evidence="1" id="KW-0479">Metal-binding</keyword>
<feature type="domain" description="C2H2-type" evidence="7">
    <location>
        <begin position="298"/>
        <end position="325"/>
    </location>
</feature>
<feature type="region of interest" description="Disordered" evidence="6">
    <location>
        <begin position="260"/>
        <end position="286"/>
    </location>
</feature>
<dbReference type="EnsemblFungi" id="PTTG_09814-t43_1">
    <property type="protein sequence ID" value="PTTG_09814-t43_1-p1"/>
    <property type="gene ID" value="PTTG_09814"/>
</dbReference>
<dbReference type="FunFam" id="3.30.160.60:FF:000100">
    <property type="entry name" value="Zinc finger 45-like"/>
    <property type="match status" value="1"/>
</dbReference>
<reference evidence="8" key="1">
    <citation type="submission" date="2009-11" db="EMBL/GenBank/DDBJ databases">
        <authorList>
            <consortium name="The Broad Institute Genome Sequencing Platform"/>
            <person name="Ward D."/>
            <person name="Feldgarden M."/>
            <person name="Earl A."/>
            <person name="Young S.K."/>
            <person name="Zeng Q."/>
            <person name="Koehrsen M."/>
            <person name="Alvarado L."/>
            <person name="Berlin A."/>
            <person name="Bochicchio J."/>
            <person name="Borenstein D."/>
            <person name="Chapman S.B."/>
            <person name="Chen Z."/>
            <person name="Engels R."/>
            <person name="Freedman E."/>
            <person name="Gellesch M."/>
            <person name="Goldberg J."/>
            <person name="Griggs A."/>
            <person name="Gujja S."/>
            <person name="Heilman E."/>
            <person name="Heiman D."/>
            <person name="Hepburn T."/>
            <person name="Howarth C."/>
            <person name="Jen D."/>
            <person name="Larson L."/>
            <person name="Lewis B."/>
            <person name="Mehta T."/>
            <person name="Park D."/>
            <person name="Pearson M."/>
            <person name="Roberts A."/>
            <person name="Saif S."/>
            <person name="Shea T."/>
            <person name="Shenoy N."/>
            <person name="Sisk P."/>
            <person name="Stolte C."/>
            <person name="Sykes S."/>
            <person name="Thomson T."/>
            <person name="Walk T."/>
            <person name="White J."/>
            <person name="Yandava C."/>
            <person name="Izard J."/>
            <person name="Baranova O.V."/>
            <person name="Blanton J.M."/>
            <person name="Tanner A.C."/>
            <person name="Dewhirst F.E."/>
            <person name="Haas B."/>
            <person name="Nusbaum C."/>
            <person name="Birren B."/>
        </authorList>
    </citation>
    <scope>NUCLEOTIDE SEQUENCE [LARGE SCALE GENOMIC DNA]</scope>
    <source>
        <strain evidence="8">1-1 BBBD Race 1</strain>
    </source>
</reference>
<evidence type="ECO:0000313" key="8">
    <source>
        <dbReference type="EMBL" id="OAV87117.1"/>
    </source>
</evidence>
<dbReference type="InterPro" id="IPR013087">
    <property type="entry name" value="Znf_C2H2_type"/>
</dbReference>
<proteinExistence type="predicted"/>
<sequence length="393" mass="43072">MFDQWKPALDFEDGSLTNHHHSQVGQTVAEQFSMESLLDYNPMMLSSLLLLPMPFLKPQHVDSIPSQTNRNPLQESLGDSAFTSDLAFHPPFHQSIHPLEPRECSPYSPASSPNGSCSGLFRAPGSQFIFSSPSNPDHPEAVSDVGFGTPGPSSQAEILPDNCSEASNQCFLNRPQAAGMWDQTATSSTVPNFCGLTQSTALPYNPTETFPATSTGGLSDLPVSLMADVFPLESSHCAHNQQSFEVFSRPWSSDYGNSQHTTFNLNVPQPSALHSSSDTSNKPNNSCENVPAVKLKRYSCPECGQRFARAFNLQTHIATHAGMRPFSCPADGCSKAFSRRHDLGRHVGAVHREWLTLKNLTVDEAVKPLRWKTGSIHKTQHHNASSNKVKKEK</sequence>
<dbReference type="SMART" id="SM00355">
    <property type="entry name" value="ZnF_C2H2"/>
    <property type="match status" value="2"/>
</dbReference>
<evidence type="ECO:0000256" key="3">
    <source>
        <dbReference type="ARBA" id="ARBA00022771"/>
    </source>
</evidence>
<dbReference type="STRING" id="630390.A0A0C4F9D8"/>
<feature type="domain" description="C2H2-type" evidence="7">
    <location>
        <begin position="326"/>
        <end position="351"/>
    </location>
</feature>
<dbReference type="OrthoDB" id="8117402at2759"/>
<accession>A0A0C4F9D8</accession>
<dbReference type="GO" id="GO:0008270">
    <property type="term" value="F:zinc ion binding"/>
    <property type="evidence" value="ECO:0007669"/>
    <property type="project" value="UniProtKB-KW"/>
</dbReference>
<dbReference type="PANTHER" id="PTHR23235:SF120">
    <property type="entry name" value="KRUPPEL-LIKE FACTOR 15"/>
    <property type="match status" value="1"/>
</dbReference>
<feature type="region of interest" description="Disordered" evidence="6">
    <location>
        <begin position="128"/>
        <end position="157"/>
    </location>
</feature>
<dbReference type="PANTHER" id="PTHR23235">
    <property type="entry name" value="KRUEPPEL-LIKE TRANSCRIPTION FACTOR"/>
    <property type="match status" value="1"/>
</dbReference>
<dbReference type="GO" id="GO:0000978">
    <property type="term" value="F:RNA polymerase II cis-regulatory region sequence-specific DNA binding"/>
    <property type="evidence" value="ECO:0007669"/>
    <property type="project" value="TreeGrafter"/>
</dbReference>
<dbReference type="PROSITE" id="PS50157">
    <property type="entry name" value="ZINC_FINGER_C2H2_2"/>
    <property type="match status" value="2"/>
</dbReference>
<dbReference type="EMBL" id="ADAS02000579">
    <property type="protein sequence ID" value="OAV87117.1"/>
    <property type="molecule type" value="Genomic_DNA"/>
</dbReference>
<evidence type="ECO:0000256" key="2">
    <source>
        <dbReference type="ARBA" id="ARBA00022737"/>
    </source>
</evidence>
<evidence type="ECO:0000256" key="5">
    <source>
        <dbReference type="PROSITE-ProRule" id="PRU00042"/>
    </source>
</evidence>
<dbReference type="Gene3D" id="3.30.160.60">
    <property type="entry name" value="Classic Zinc Finger"/>
    <property type="match status" value="2"/>
</dbReference>
<dbReference type="PROSITE" id="PS00028">
    <property type="entry name" value="ZINC_FINGER_C2H2_1"/>
    <property type="match status" value="2"/>
</dbReference>
<reference evidence="9" key="4">
    <citation type="submission" date="2025-05" db="UniProtKB">
        <authorList>
            <consortium name="EnsemblFungi"/>
        </authorList>
    </citation>
    <scope>IDENTIFICATION</scope>
    <source>
        <strain evidence="9">isolate 1-1 / race 1 (BBBD)</strain>
    </source>
</reference>
<evidence type="ECO:0000259" key="7">
    <source>
        <dbReference type="PROSITE" id="PS50157"/>
    </source>
</evidence>
<protein>
    <recommendedName>
        <fullName evidence="7">C2H2-type domain-containing protein</fullName>
    </recommendedName>
</protein>
<evidence type="ECO:0000256" key="6">
    <source>
        <dbReference type="SAM" id="MobiDB-lite"/>
    </source>
</evidence>
<dbReference type="AlphaFoldDB" id="A0A0C4F9D8"/>
<keyword evidence="10" id="KW-1185">Reference proteome</keyword>
<feature type="region of interest" description="Disordered" evidence="6">
    <location>
        <begin position="374"/>
        <end position="393"/>
    </location>
</feature>
<reference evidence="8" key="2">
    <citation type="submission" date="2016-05" db="EMBL/GenBank/DDBJ databases">
        <title>Comparative analysis highlights variable genome content of wheat rusts and divergence of the mating loci.</title>
        <authorList>
            <person name="Cuomo C.A."/>
            <person name="Bakkeren G."/>
            <person name="Szabo L."/>
            <person name="Khalil H."/>
            <person name="Joly D."/>
            <person name="Goldberg J."/>
            <person name="Young S."/>
            <person name="Zeng Q."/>
            <person name="Fellers J."/>
        </authorList>
    </citation>
    <scope>NUCLEOTIDE SEQUENCE [LARGE SCALE GENOMIC DNA]</scope>
    <source>
        <strain evidence="8">1-1 BBBD Race 1</strain>
    </source>
</reference>
<evidence type="ECO:0000256" key="1">
    <source>
        <dbReference type="ARBA" id="ARBA00022723"/>
    </source>
</evidence>
<keyword evidence="2" id="KW-0677">Repeat</keyword>
<evidence type="ECO:0000256" key="4">
    <source>
        <dbReference type="ARBA" id="ARBA00022833"/>
    </source>
</evidence>
<dbReference type="Proteomes" id="UP000005240">
    <property type="component" value="Unassembled WGS sequence"/>
</dbReference>
<dbReference type="Pfam" id="PF00096">
    <property type="entry name" value="zf-C2H2"/>
    <property type="match status" value="2"/>
</dbReference>
<name>A0A0C4F9D8_PUCT1</name>
<dbReference type="VEuPathDB" id="FungiDB:PTTG_09814"/>
<dbReference type="OMA" id="ESSHCAH"/>
<reference evidence="9 10" key="3">
    <citation type="journal article" date="2017" name="G3 (Bethesda)">
        <title>Comparative analysis highlights variable genome content of wheat rusts and divergence of the mating loci.</title>
        <authorList>
            <person name="Cuomo C.A."/>
            <person name="Bakkeren G."/>
            <person name="Khalil H.B."/>
            <person name="Panwar V."/>
            <person name="Joly D."/>
            <person name="Linning R."/>
            <person name="Sakthikumar S."/>
            <person name="Song X."/>
            <person name="Adiconis X."/>
            <person name="Fan L."/>
            <person name="Goldberg J.M."/>
            <person name="Levin J.Z."/>
            <person name="Young S."/>
            <person name="Zeng Q."/>
            <person name="Anikster Y."/>
            <person name="Bruce M."/>
            <person name="Wang M."/>
            <person name="Yin C."/>
            <person name="McCallum B."/>
            <person name="Szabo L.J."/>
            <person name="Hulbert S."/>
            <person name="Chen X."/>
            <person name="Fellers J.P."/>
        </authorList>
    </citation>
    <scope>NUCLEOTIDE SEQUENCE</scope>
    <source>
        <strain evidence="10">Isolate 1-1 / race 1 (BBBD)</strain>
        <strain evidence="9">isolate 1-1 / race 1 (BBBD)</strain>
    </source>
</reference>
<gene>
    <name evidence="8" type="ORF">PTTG_09814</name>
</gene>
<dbReference type="GO" id="GO:0000981">
    <property type="term" value="F:DNA-binding transcription factor activity, RNA polymerase II-specific"/>
    <property type="evidence" value="ECO:0007669"/>
    <property type="project" value="TreeGrafter"/>
</dbReference>